<sequence length="420" mass="48799">MSFIFSNDMFDDMEFNEKIKRKLNLSLNKSFKDDNKNNNNNIQDNNLTDVSSEEFDFLSSGITVTDIKFNQVPSFKILDLDITTKPRSLIKGICKISIRDALIELSTIIESNLLYLNVAKNENLPDFIKPTLIENNSFKIPIKLVFQDIKLDSICNFFIQDHGVSISFNDISIDFQFNCSIKILQKMIEKNLKNSIQSVFKDILPSVIFNMSQNWFNKNHDQKLNHLKNTSKNAARKIILDDSDLNPLNLLKLSTIVISRNSLSLTDKGSIKNCLERSNLYRFISQLPSLSNDTSSMERTNMLPSKCLDNVNLTEIINIQNKLYERSETTKPKRRRVRLNRKKKTTESKHSETTKPIITMTQEHPMKIVPTRRISFVGINKDDNKTHYNNNNIQNFYNNWKWNSNYHFQLPPPPPYTTII</sequence>
<evidence type="ECO:0000256" key="2">
    <source>
        <dbReference type="ARBA" id="ARBA00022448"/>
    </source>
</evidence>
<protein>
    <recommendedName>
        <fullName evidence="7">SMP-LTD domain-containing protein</fullName>
    </recommendedName>
</protein>
<feature type="domain" description="SMP-LTD" evidence="7">
    <location>
        <begin position="1"/>
        <end position="213"/>
    </location>
</feature>
<feature type="compositionally biased region" description="Basic residues" evidence="6">
    <location>
        <begin position="332"/>
        <end position="344"/>
    </location>
</feature>
<keyword evidence="9" id="KW-1185">Reference proteome</keyword>
<dbReference type="InterPro" id="IPR027536">
    <property type="entry name" value="MDM34"/>
</dbReference>
<dbReference type="GO" id="GO:0007005">
    <property type="term" value="P:mitochondrion organization"/>
    <property type="evidence" value="ECO:0007669"/>
    <property type="project" value="EnsemblFungi"/>
</dbReference>
<evidence type="ECO:0000256" key="4">
    <source>
        <dbReference type="ARBA" id="ARBA00023121"/>
    </source>
</evidence>
<evidence type="ECO:0000256" key="3">
    <source>
        <dbReference type="ARBA" id="ARBA00023055"/>
    </source>
</evidence>
<dbReference type="EMBL" id="HE650826">
    <property type="protein sequence ID" value="CCF59017.1"/>
    <property type="molecule type" value="Genomic_DNA"/>
</dbReference>
<feature type="region of interest" description="Disordered" evidence="6">
    <location>
        <begin position="327"/>
        <end position="353"/>
    </location>
</feature>
<dbReference type="KEGG" id="kaf:KAFR_0F04220"/>
<dbReference type="InParanoid" id="H2AXB7"/>
<keyword evidence="3" id="KW-0445">Lipid transport</keyword>
<dbReference type="GO" id="GO:0032865">
    <property type="term" value="C:ERMES complex"/>
    <property type="evidence" value="ECO:0007669"/>
    <property type="project" value="EnsemblFungi"/>
</dbReference>
<dbReference type="GO" id="GO:1990456">
    <property type="term" value="P:mitochondrion-endoplasmic reticulum membrane tethering"/>
    <property type="evidence" value="ECO:0007669"/>
    <property type="project" value="EnsemblFungi"/>
</dbReference>
<keyword evidence="2" id="KW-0813">Transport</keyword>
<dbReference type="InterPro" id="IPR031468">
    <property type="entry name" value="SMP_LBD"/>
</dbReference>
<dbReference type="PANTHER" id="PTHR28185:SF1">
    <property type="entry name" value="MITOCHONDRIAL DISTRIBUTION AND MORPHOLOGY PROTEIN 34"/>
    <property type="match status" value="1"/>
</dbReference>
<evidence type="ECO:0000256" key="6">
    <source>
        <dbReference type="SAM" id="MobiDB-lite"/>
    </source>
</evidence>
<reference evidence="8 9" key="1">
    <citation type="journal article" date="2011" name="Proc. Natl. Acad. Sci. U.S.A.">
        <title>Evolutionary erosion of yeast sex chromosomes by mating-type switching accidents.</title>
        <authorList>
            <person name="Gordon J.L."/>
            <person name="Armisen D."/>
            <person name="Proux-Wera E."/>
            <person name="Oheigeartaigh S.S."/>
            <person name="Byrne K.P."/>
            <person name="Wolfe K.H."/>
        </authorList>
    </citation>
    <scope>NUCLEOTIDE SEQUENCE [LARGE SCALE GENOMIC DNA]</scope>
    <source>
        <strain evidence="9">ATCC 22294 / BCRC 22015 / CBS 2517 / CECT 1963 / NBRC 1671 / NRRL Y-8276</strain>
    </source>
</reference>
<dbReference type="AlphaFoldDB" id="H2AXB7"/>
<dbReference type="GeneID" id="13884484"/>
<dbReference type="OrthoDB" id="17927at2759"/>
<dbReference type="eggNOG" id="ENOG502QT3W">
    <property type="taxonomic scope" value="Eukaryota"/>
</dbReference>
<dbReference type="RefSeq" id="XP_003958152.1">
    <property type="nucleotide sequence ID" value="XM_003958103.1"/>
</dbReference>
<dbReference type="GO" id="GO:0008289">
    <property type="term" value="F:lipid binding"/>
    <property type="evidence" value="ECO:0007669"/>
    <property type="project" value="UniProtKB-KW"/>
</dbReference>
<evidence type="ECO:0000256" key="1">
    <source>
        <dbReference type="ARBA" id="ARBA00004370"/>
    </source>
</evidence>
<name>H2AXB7_KAZAF</name>
<evidence type="ECO:0000259" key="7">
    <source>
        <dbReference type="PROSITE" id="PS51847"/>
    </source>
</evidence>
<dbReference type="FunCoup" id="H2AXB7">
    <property type="interactions" value="79"/>
</dbReference>
<accession>H2AXB7</accession>
<keyword evidence="4" id="KW-0446">Lipid-binding</keyword>
<evidence type="ECO:0000256" key="5">
    <source>
        <dbReference type="ARBA" id="ARBA00023136"/>
    </source>
</evidence>
<organism evidence="8 9">
    <name type="scientific">Kazachstania africana (strain ATCC 22294 / BCRC 22015 / CBS 2517 / CECT 1963 / NBRC 1671 / NRRL Y-8276)</name>
    <name type="common">Yeast</name>
    <name type="synonym">Kluyveromyces africanus</name>
    <dbReference type="NCBI Taxonomy" id="1071382"/>
    <lineage>
        <taxon>Eukaryota</taxon>
        <taxon>Fungi</taxon>
        <taxon>Dikarya</taxon>
        <taxon>Ascomycota</taxon>
        <taxon>Saccharomycotina</taxon>
        <taxon>Saccharomycetes</taxon>
        <taxon>Saccharomycetales</taxon>
        <taxon>Saccharomycetaceae</taxon>
        <taxon>Kazachstania</taxon>
    </lineage>
</organism>
<dbReference type="STRING" id="1071382.H2AXB7"/>
<evidence type="ECO:0000313" key="8">
    <source>
        <dbReference type="EMBL" id="CCF59017.1"/>
    </source>
</evidence>
<gene>
    <name evidence="8" type="primary">KAFR0F04220</name>
    <name evidence="8" type="ORF">KAFR_0F04220</name>
</gene>
<proteinExistence type="predicted"/>
<keyword evidence="5" id="KW-0472">Membrane</keyword>
<dbReference type="HOGENOM" id="CLU_036329_0_0_1"/>
<dbReference type="PROSITE" id="PS51847">
    <property type="entry name" value="SMP"/>
    <property type="match status" value="1"/>
</dbReference>
<dbReference type="Proteomes" id="UP000005220">
    <property type="component" value="Chromosome 6"/>
</dbReference>
<evidence type="ECO:0000313" key="9">
    <source>
        <dbReference type="Proteomes" id="UP000005220"/>
    </source>
</evidence>
<comment type="subcellular location">
    <subcellularLocation>
        <location evidence="1">Membrane</location>
    </subcellularLocation>
</comment>
<dbReference type="GO" id="GO:0015914">
    <property type="term" value="P:phospholipid transport"/>
    <property type="evidence" value="ECO:0007669"/>
    <property type="project" value="EnsemblFungi"/>
</dbReference>
<dbReference type="PANTHER" id="PTHR28185">
    <property type="entry name" value="MITOCHONDRIAL DISTRIBUTION AND MORPHOLOGY PROTEIN 34"/>
    <property type="match status" value="1"/>
</dbReference>